<dbReference type="EMBL" id="SLUK01000003">
    <property type="protein sequence ID" value="TCL44083.1"/>
    <property type="molecule type" value="Genomic_DNA"/>
</dbReference>
<evidence type="ECO:0000256" key="1">
    <source>
        <dbReference type="ARBA" id="ARBA00022801"/>
    </source>
</evidence>
<evidence type="ECO:0000313" key="6">
    <source>
        <dbReference type="Proteomes" id="UP000294682"/>
    </source>
</evidence>
<dbReference type="CDD" id="cd05826">
    <property type="entry name" value="Sortase_B"/>
    <property type="match status" value="1"/>
</dbReference>
<gene>
    <name evidence="5" type="ORF">EDD78_103121</name>
</gene>
<dbReference type="Gene3D" id="2.40.260.10">
    <property type="entry name" value="Sortase"/>
    <property type="match status" value="1"/>
</dbReference>
<evidence type="ECO:0000256" key="3">
    <source>
        <dbReference type="SAM" id="MobiDB-lite"/>
    </source>
</evidence>
<comment type="caution">
    <text evidence="5">The sequence shown here is derived from an EMBL/GenBank/DDBJ whole genome shotgun (WGS) entry which is preliminary data.</text>
</comment>
<dbReference type="InterPro" id="IPR005754">
    <property type="entry name" value="Sortase"/>
</dbReference>
<keyword evidence="4" id="KW-0732">Signal</keyword>
<keyword evidence="6" id="KW-1185">Reference proteome</keyword>
<dbReference type="SUPFAM" id="SSF63817">
    <property type="entry name" value="Sortase"/>
    <property type="match status" value="1"/>
</dbReference>
<accession>A0A9X8UK59</accession>
<evidence type="ECO:0000313" key="5">
    <source>
        <dbReference type="EMBL" id="TCL44083.1"/>
    </source>
</evidence>
<name>A0A9X8UK59_9FIRM</name>
<dbReference type="Proteomes" id="UP000294682">
    <property type="component" value="Unassembled WGS sequence"/>
</dbReference>
<feature type="active site" description="Proton donor/acceptor" evidence="2">
    <location>
        <position position="188"/>
    </location>
</feature>
<proteinExistence type="predicted"/>
<keyword evidence="1" id="KW-0378">Hydrolase</keyword>
<sequence>MRMANPIPALEKRFIPFASGFLAVLMGLTMSASPAFAAGDESSAPQEDSSQSEEWIESGQTRKKVSSSGEPVLNVRIVDDEDSGEVASAKVGAKSGSGSTKAALKISAPTKLKSGGGYDSMLEWKKKNSDVMGWLTVPGTNIDYAVVQGPTNDYYLEKGYDKQYSYNGVIWADQDVTASSKNTILYGHNWTNYSATPRIGNPSDVMFGQLTSYHYLDFAKEHPVIEYADKNGNANWAIFAAFYTDLHFDYIKTDANVVSLAKEAMSRSMHNFSVDVKSSDKILTLSTCTRAYGKRADQRFVVMARKVRKGEKLTVNATENVNFKKPQF</sequence>
<feature type="signal peptide" evidence="4">
    <location>
        <begin position="1"/>
        <end position="37"/>
    </location>
</feature>
<evidence type="ECO:0000256" key="4">
    <source>
        <dbReference type="SAM" id="SignalP"/>
    </source>
</evidence>
<feature type="active site" description="Acyl-thioester intermediate" evidence="2">
    <location>
        <position position="288"/>
    </location>
</feature>
<organism evidence="5 6">
    <name type="scientific">Harryflintia acetispora</name>
    <dbReference type="NCBI Taxonomy" id="1849041"/>
    <lineage>
        <taxon>Bacteria</taxon>
        <taxon>Bacillati</taxon>
        <taxon>Bacillota</taxon>
        <taxon>Clostridia</taxon>
        <taxon>Eubacteriales</taxon>
        <taxon>Oscillospiraceae</taxon>
        <taxon>Harryflintia</taxon>
    </lineage>
</organism>
<dbReference type="InterPro" id="IPR023365">
    <property type="entry name" value="Sortase_dom-sf"/>
</dbReference>
<dbReference type="AlphaFoldDB" id="A0A9X8UK59"/>
<feature type="region of interest" description="Disordered" evidence="3">
    <location>
        <begin position="36"/>
        <end position="69"/>
    </location>
</feature>
<dbReference type="InterPro" id="IPR009835">
    <property type="entry name" value="SrtB"/>
</dbReference>
<dbReference type="GO" id="GO:0016787">
    <property type="term" value="F:hydrolase activity"/>
    <property type="evidence" value="ECO:0007669"/>
    <property type="project" value="UniProtKB-KW"/>
</dbReference>
<feature type="chain" id="PRO_5040802979" evidence="4">
    <location>
        <begin position="38"/>
        <end position="328"/>
    </location>
</feature>
<dbReference type="Pfam" id="PF04203">
    <property type="entry name" value="Sortase"/>
    <property type="match status" value="1"/>
</dbReference>
<protein>
    <submittedName>
        <fullName evidence="5">Sortase B</fullName>
    </submittedName>
</protein>
<evidence type="ECO:0000256" key="2">
    <source>
        <dbReference type="PIRSR" id="PIRSR605754-1"/>
    </source>
</evidence>
<reference evidence="5 6" key="1">
    <citation type="submission" date="2019-03" db="EMBL/GenBank/DDBJ databases">
        <title>Genomic Encyclopedia of Type Strains, Phase IV (KMG-IV): sequencing the most valuable type-strain genomes for metagenomic binning, comparative biology and taxonomic classification.</title>
        <authorList>
            <person name="Goeker M."/>
        </authorList>
    </citation>
    <scope>NUCLEOTIDE SEQUENCE [LARGE SCALE GENOMIC DNA]</scope>
    <source>
        <strain evidence="5 6">DSM 100433</strain>
    </source>
</reference>